<evidence type="ECO:0000313" key="2">
    <source>
        <dbReference type="Proteomes" id="UP000694864"/>
    </source>
</evidence>
<reference evidence="3" key="2">
    <citation type="submission" date="2025-08" db="UniProtKB">
        <authorList>
            <consortium name="RefSeq"/>
        </authorList>
    </citation>
    <scope>IDENTIFICATION</scope>
    <source>
        <tissue evidence="3">Leaf</tissue>
    </source>
</reference>
<sequence length="244" mass="27802">MALSSRIERASINLKTYRVVCLSIPPDPTPRWFILRRGGPKLDGVAFAAKKSGNPTSDVLLLDCVSHSWRRIQSMKVARASAVANVVDGKIYVFGGCQEVDSPNWAEVFDPKTQTWDSLPLPKDPDIRRNTSVIDRSVVMEDKIYSVDEEDQSFYYLPREGIWRRGNWDSKPGNRKNWCAIGKLLYCCGTRGKIMWCEQNELERCGAEELNWGEVEGLGILQWCEFGLKAKNRAMDETLAWELH</sequence>
<dbReference type="PANTHER" id="PTHR24414">
    <property type="entry name" value="F-BOX/KELCH-REPEAT PROTEIN SKIP4"/>
    <property type="match status" value="1"/>
</dbReference>
<dbReference type="Pfam" id="PF25210">
    <property type="entry name" value="Kelch_FKB95"/>
    <property type="match status" value="1"/>
</dbReference>
<dbReference type="SUPFAM" id="SSF117281">
    <property type="entry name" value="Kelch motif"/>
    <property type="match status" value="1"/>
</dbReference>
<dbReference type="InterPro" id="IPR050354">
    <property type="entry name" value="F-box/kelch-repeat_ARATH"/>
</dbReference>
<accession>A0ABM0Y6X2</accession>
<organism evidence="2 3">
    <name type="scientific">Camelina sativa</name>
    <name type="common">False flax</name>
    <name type="synonym">Myagrum sativum</name>
    <dbReference type="NCBI Taxonomy" id="90675"/>
    <lineage>
        <taxon>Eukaryota</taxon>
        <taxon>Viridiplantae</taxon>
        <taxon>Streptophyta</taxon>
        <taxon>Embryophyta</taxon>
        <taxon>Tracheophyta</taxon>
        <taxon>Spermatophyta</taxon>
        <taxon>Magnoliopsida</taxon>
        <taxon>eudicotyledons</taxon>
        <taxon>Gunneridae</taxon>
        <taxon>Pentapetalae</taxon>
        <taxon>rosids</taxon>
        <taxon>malvids</taxon>
        <taxon>Brassicales</taxon>
        <taxon>Brassicaceae</taxon>
        <taxon>Camelineae</taxon>
        <taxon>Camelina</taxon>
    </lineage>
</organism>
<dbReference type="GeneID" id="104773544"/>
<evidence type="ECO:0000259" key="1">
    <source>
        <dbReference type="Pfam" id="PF25210"/>
    </source>
</evidence>
<reference evidence="2" key="1">
    <citation type="journal article" date="2014" name="Nat. Commun.">
        <title>The emerging biofuel crop Camelina sativa retains a highly undifferentiated hexaploid genome structure.</title>
        <authorList>
            <person name="Kagale S."/>
            <person name="Koh C."/>
            <person name="Nixon J."/>
            <person name="Bollina V."/>
            <person name="Clarke W.E."/>
            <person name="Tuteja R."/>
            <person name="Spillane C."/>
            <person name="Robinson S.J."/>
            <person name="Links M.G."/>
            <person name="Clarke C."/>
            <person name="Higgins E.E."/>
            <person name="Huebert T."/>
            <person name="Sharpe A.G."/>
            <person name="Parkin I.A."/>
        </authorList>
    </citation>
    <scope>NUCLEOTIDE SEQUENCE [LARGE SCALE GENOMIC DNA]</scope>
    <source>
        <strain evidence="2">cv. DH55</strain>
    </source>
</reference>
<dbReference type="InterPro" id="IPR015915">
    <property type="entry name" value="Kelch-typ_b-propeller"/>
</dbReference>
<proteinExistence type="predicted"/>
<dbReference type="Proteomes" id="UP000694864">
    <property type="component" value="Unplaced"/>
</dbReference>
<gene>
    <name evidence="3" type="primary">LOC104773544</name>
</gene>
<protein>
    <submittedName>
        <fullName evidence="3">F-box/kelch-repeat protein At3g24610</fullName>
    </submittedName>
</protein>
<evidence type="ECO:0000313" key="3">
    <source>
        <dbReference type="RefSeq" id="XP_010496484.1"/>
    </source>
</evidence>
<dbReference type="Gene3D" id="2.120.10.80">
    <property type="entry name" value="Kelch-type beta propeller"/>
    <property type="match status" value="1"/>
</dbReference>
<dbReference type="RefSeq" id="XP_010496484.1">
    <property type="nucleotide sequence ID" value="XM_010498182.1"/>
</dbReference>
<name>A0ABM0Y6X2_CAMSA</name>
<dbReference type="InterPro" id="IPR057499">
    <property type="entry name" value="Kelch_FKB95"/>
</dbReference>
<keyword evidence="2" id="KW-1185">Reference proteome</keyword>
<feature type="domain" description="FKB95-like N-terminal Kelch" evidence="1">
    <location>
        <begin position="50"/>
        <end position="219"/>
    </location>
</feature>
<dbReference type="PANTHER" id="PTHR24414:SF172">
    <property type="entry name" value="F-BOX DOMAIN-CONTAINING PROTEIN"/>
    <property type="match status" value="1"/>
</dbReference>